<protein>
    <submittedName>
        <fullName evidence="1">Minor capsid protein</fullName>
    </submittedName>
</protein>
<proteinExistence type="predicted"/>
<reference evidence="1" key="1">
    <citation type="journal article" date="2021" name="Proc. Natl. Acad. Sci. U.S.A.">
        <title>A Catalog of Tens of Thousands of Viruses from Human Metagenomes Reveals Hidden Associations with Chronic Diseases.</title>
        <authorList>
            <person name="Tisza M.J."/>
            <person name="Buck C.B."/>
        </authorList>
    </citation>
    <scope>NUCLEOTIDE SEQUENCE</scope>
    <source>
        <strain evidence="1">CttWj13</strain>
    </source>
</reference>
<accession>A0A8S5QZ36</accession>
<organism evidence="1">
    <name type="scientific">Siphoviridae sp. cttWj13</name>
    <dbReference type="NCBI Taxonomy" id="2826494"/>
    <lineage>
        <taxon>Viruses</taxon>
        <taxon>Duplodnaviria</taxon>
        <taxon>Heunggongvirae</taxon>
        <taxon>Uroviricota</taxon>
        <taxon>Caudoviricetes</taxon>
    </lineage>
</organism>
<name>A0A8S5QZ36_9CAUD</name>
<sequence length="451" mass="50233">MAQGMTYKDFEARMAAARAAHLKNIDITGKKIQGIYTQAARDLAKRAETTKVGTLTERWVTDYQKALEKRIEQLRGELGGTILSGMRKSAGLPGDTVEGWLNDALAMVGVDGSFTGTFSRTPDAALRMLIDGRMYRDGKSLSRRIWNRTDQLQGSIEDILTQGIAQHRSALQIAQDLEAYVSPKAKMPVSWLTLYPDIPFDRQIDYNAQRLARTAINHAYWAANMAAAKANPFCRAMHWQLSPSHYERQVARFGEDICDAYASHDEGLGRGNFPIDDVPMPHAQCLCATWQVVPELSDVADRLGAWVDGGEDAELDAAFSEWKAGKPALTRLDARGTMKLPDVEILRSLGAKSKNYDIYDPATGDYYRFKEGSRIQNREVFAGYGSRTSLHDGVAEGLSEQCGGDARKWQHVKGFATLDTPDGDRKAEVHWFANEDVGQVKHKVKRWLDEG</sequence>
<evidence type="ECO:0000313" key="1">
    <source>
        <dbReference type="EMBL" id="DAE23940.1"/>
    </source>
</evidence>
<dbReference type="EMBL" id="BK015763">
    <property type="protein sequence ID" value="DAE23940.1"/>
    <property type="molecule type" value="Genomic_DNA"/>
</dbReference>